<accession>A0ABV7VKK0</accession>
<evidence type="ECO:0000313" key="4">
    <source>
        <dbReference type="EMBL" id="MFC3677755.1"/>
    </source>
</evidence>
<organism evidence="4 5">
    <name type="scientific">Ferrovibrio xuzhouensis</name>
    <dbReference type="NCBI Taxonomy" id="1576914"/>
    <lineage>
        <taxon>Bacteria</taxon>
        <taxon>Pseudomonadati</taxon>
        <taxon>Pseudomonadota</taxon>
        <taxon>Alphaproteobacteria</taxon>
        <taxon>Rhodospirillales</taxon>
        <taxon>Rhodospirillaceae</taxon>
        <taxon>Ferrovibrio</taxon>
    </lineage>
</organism>
<dbReference type="EMBL" id="JBHRYJ010000005">
    <property type="protein sequence ID" value="MFC3677755.1"/>
    <property type="molecule type" value="Genomic_DNA"/>
</dbReference>
<dbReference type="Pfam" id="PF00378">
    <property type="entry name" value="ECH_1"/>
    <property type="match status" value="1"/>
</dbReference>
<sequence length="267" mass="28719">MTTVELKTTKILAEIRGGVGWLTINQPERRNAVSLEMWDGIADAAETFERNTDVRVVVIHGAGGKAFASGADISEFEKSRANAEQQIQYGVVSSRGRKALQSLSKPLIAMIEGFCVGGGLAIALTADIRFATPDSKFAIPAAKLGLGYEYEGLAALARLVGPSTAKDMLFSGRKLEADEALRVGLINQIVASDALQAFVSDYAGTVANNAPLTVHAAKAAIRVFEQYSADPQSSEVAKLVERCFDSADYQEGRRAFMEKRKPQFQGK</sequence>
<comment type="caution">
    <text evidence="4">The sequence shown here is derived from an EMBL/GenBank/DDBJ whole genome shotgun (WGS) entry which is preliminary data.</text>
</comment>
<dbReference type="InterPro" id="IPR001753">
    <property type="entry name" value="Enoyl-CoA_hydra/iso"/>
</dbReference>
<dbReference type="InterPro" id="IPR029045">
    <property type="entry name" value="ClpP/crotonase-like_dom_sf"/>
</dbReference>
<dbReference type="NCBIfam" id="NF004781">
    <property type="entry name" value="PRK06127.1"/>
    <property type="match status" value="1"/>
</dbReference>
<dbReference type="Proteomes" id="UP001595711">
    <property type="component" value="Unassembled WGS sequence"/>
</dbReference>
<protein>
    <submittedName>
        <fullName evidence="4">Enoyl-CoA hydratase</fullName>
    </submittedName>
</protein>
<dbReference type="PANTHER" id="PTHR11941">
    <property type="entry name" value="ENOYL-COA HYDRATASE-RELATED"/>
    <property type="match status" value="1"/>
</dbReference>
<dbReference type="PANTHER" id="PTHR11941:SF54">
    <property type="entry name" value="ENOYL-COA HYDRATASE, MITOCHONDRIAL"/>
    <property type="match status" value="1"/>
</dbReference>
<evidence type="ECO:0000313" key="5">
    <source>
        <dbReference type="Proteomes" id="UP001595711"/>
    </source>
</evidence>
<comment type="similarity">
    <text evidence="1 3">Belongs to the enoyl-CoA hydratase/isomerase family.</text>
</comment>
<evidence type="ECO:0000256" key="3">
    <source>
        <dbReference type="RuleBase" id="RU003707"/>
    </source>
</evidence>
<dbReference type="InterPro" id="IPR014748">
    <property type="entry name" value="Enoyl-CoA_hydra_C"/>
</dbReference>
<evidence type="ECO:0000256" key="1">
    <source>
        <dbReference type="ARBA" id="ARBA00005254"/>
    </source>
</evidence>
<gene>
    <name evidence="4" type="ORF">ACFOOQ_19540</name>
</gene>
<dbReference type="PROSITE" id="PS00166">
    <property type="entry name" value="ENOYL_COA_HYDRATASE"/>
    <property type="match status" value="1"/>
</dbReference>
<dbReference type="InterPro" id="IPR018376">
    <property type="entry name" value="Enoyl-CoA_hyd/isom_CS"/>
</dbReference>
<keyword evidence="5" id="KW-1185">Reference proteome</keyword>
<dbReference type="Gene3D" id="1.10.12.10">
    <property type="entry name" value="Lyase 2-enoyl-coa Hydratase, Chain A, domain 2"/>
    <property type="match status" value="1"/>
</dbReference>
<keyword evidence="2" id="KW-0456">Lyase</keyword>
<dbReference type="RefSeq" id="WP_379729347.1">
    <property type="nucleotide sequence ID" value="NZ_JBHRYJ010000005.1"/>
</dbReference>
<reference evidence="5" key="1">
    <citation type="journal article" date="2019" name="Int. J. Syst. Evol. Microbiol.">
        <title>The Global Catalogue of Microorganisms (GCM) 10K type strain sequencing project: providing services to taxonomists for standard genome sequencing and annotation.</title>
        <authorList>
            <consortium name="The Broad Institute Genomics Platform"/>
            <consortium name="The Broad Institute Genome Sequencing Center for Infectious Disease"/>
            <person name="Wu L."/>
            <person name="Ma J."/>
        </authorList>
    </citation>
    <scope>NUCLEOTIDE SEQUENCE [LARGE SCALE GENOMIC DNA]</scope>
    <source>
        <strain evidence="5">KCTC 42182</strain>
    </source>
</reference>
<evidence type="ECO:0000256" key="2">
    <source>
        <dbReference type="ARBA" id="ARBA00023239"/>
    </source>
</evidence>
<dbReference type="Gene3D" id="3.90.226.10">
    <property type="entry name" value="2-enoyl-CoA Hydratase, Chain A, domain 1"/>
    <property type="match status" value="1"/>
</dbReference>
<name>A0ABV7VKK0_9PROT</name>
<proteinExistence type="inferred from homology"/>
<dbReference type="SUPFAM" id="SSF52096">
    <property type="entry name" value="ClpP/crotonase"/>
    <property type="match status" value="1"/>
</dbReference>
<dbReference type="CDD" id="cd06558">
    <property type="entry name" value="crotonase-like"/>
    <property type="match status" value="1"/>
</dbReference>